<name>A0AAD1ZKS4_9LAMI</name>
<dbReference type="Gene3D" id="3.40.50.300">
    <property type="entry name" value="P-loop containing nucleotide triphosphate hydrolases"/>
    <property type="match status" value="1"/>
</dbReference>
<evidence type="ECO:0000313" key="2">
    <source>
        <dbReference type="EMBL" id="CAI9770913.1"/>
    </source>
</evidence>
<dbReference type="EMBL" id="OU503046">
    <property type="protein sequence ID" value="CAI9770913.1"/>
    <property type="molecule type" value="Genomic_DNA"/>
</dbReference>
<feature type="domain" description="DNA2/NAM7 helicase helicase" evidence="1">
    <location>
        <begin position="23"/>
        <end position="96"/>
    </location>
</feature>
<sequence>MCNVCSQRVTQLNVATRSTVTSKLNKSQKEAIMEAIRGVQREHKSNVKLIWGPPGTGMMRTLSVTPLCLMQMNARTCAPTNAAVPDLATQVVKLSRDSFKAEYKNGISSYPLGDILVFGNKDHTELWE</sequence>
<accession>A0AAD1ZKS4</accession>
<dbReference type="PANTHER" id="PTHR10887:SF515">
    <property type="entry name" value="P-LOOP CONTAINING NUCLEOSIDE TRIPHOSPHATE HYDROLASES SUPERFAMILY PROTEIN"/>
    <property type="match status" value="1"/>
</dbReference>
<organism evidence="2 3">
    <name type="scientific">Fraxinus pennsylvanica</name>
    <dbReference type="NCBI Taxonomy" id="56036"/>
    <lineage>
        <taxon>Eukaryota</taxon>
        <taxon>Viridiplantae</taxon>
        <taxon>Streptophyta</taxon>
        <taxon>Embryophyta</taxon>
        <taxon>Tracheophyta</taxon>
        <taxon>Spermatophyta</taxon>
        <taxon>Magnoliopsida</taxon>
        <taxon>eudicotyledons</taxon>
        <taxon>Gunneridae</taxon>
        <taxon>Pentapetalae</taxon>
        <taxon>asterids</taxon>
        <taxon>lamiids</taxon>
        <taxon>Lamiales</taxon>
        <taxon>Oleaceae</taxon>
        <taxon>Oleeae</taxon>
        <taxon>Fraxinus</taxon>
    </lineage>
</organism>
<dbReference type="AlphaFoldDB" id="A0AAD1ZKS4"/>
<dbReference type="SUPFAM" id="SSF52540">
    <property type="entry name" value="P-loop containing nucleoside triphosphate hydrolases"/>
    <property type="match status" value="1"/>
</dbReference>
<evidence type="ECO:0000313" key="3">
    <source>
        <dbReference type="Proteomes" id="UP000834106"/>
    </source>
</evidence>
<dbReference type="InterPro" id="IPR027417">
    <property type="entry name" value="P-loop_NTPase"/>
</dbReference>
<dbReference type="Proteomes" id="UP000834106">
    <property type="component" value="Chromosome 11"/>
</dbReference>
<proteinExistence type="predicted"/>
<reference evidence="2" key="1">
    <citation type="submission" date="2023-05" db="EMBL/GenBank/DDBJ databases">
        <authorList>
            <person name="Huff M."/>
        </authorList>
    </citation>
    <scope>NUCLEOTIDE SEQUENCE</scope>
</reference>
<gene>
    <name evidence="2" type="ORF">FPE_LOCUS18343</name>
</gene>
<dbReference type="PANTHER" id="PTHR10887">
    <property type="entry name" value="DNA2/NAM7 HELICASE FAMILY"/>
    <property type="match status" value="1"/>
</dbReference>
<dbReference type="GO" id="GO:0004386">
    <property type="term" value="F:helicase activity"/>
    <property type="evidence" value="ECO:0007669"/>
    <property type="project" value="InterPro"/>
</dbReference>
<evidence type="ECO:0000259" key="1">
    <source>
        <dbReference type="Pfam" id="PF13086"/>
    </source>
</evidence>
<keyword evidence="3" id="KW-1185">Reference proteome</keyword>
<dbReference type="Pfam" id="PF13086">
    <property type="entry name" value="AAA_11"/>
    <property type="match status" value="1"/>
</dbReference>
<protein>
    <recommendedName>
        <fullName evidence="1">DNA2/NAM7 helicase helicase domain-containing protein</fullName>
    </recommendedName>
</protein>
<dbReference type="InterPro" id="IPR041677">
    <property type="entry name" value="DNA2/NAM7_AAA_11"/>
</dbReference>
<dbReference type="InterPro" id="IPR045055">
    <property type="entry name" value="DNA2/NAM7-like"/>
</dbReference>